<protein>
    <recommendedName>
        <fullName evidence="2">N,N-dimethylformamidase beta subunit-like C-terminal domain-containing protein</fullName>
    </recommendedName>
</protein>
<evidence type="ECO:0000259" key="2">
    <source>
        <dbReference type="Pfam" id="PF20254"/>
    </source>
</evidence>
<gene>
    <name evidence="3" type="ORF">LI90_1558</name>
</gene>
<reference evidence="4" key="1">
    <citation type="submission" date="2015-04" db="EMBL/GenBank/DDBJ databases">
        <title>Physiological reanalysis, assessment of diazotrophy, and genome sequences of multiple isolates of Streptomyces thermoautotrophicus.</title>
        <authorList>
            <person name="MacKellar D.C."/>
            <person name="Lieber L."/>
            <person name="Norman J."/>
            <person name="Bolger A."/>
            <person name="Tobin C."/>
            <person name="Murray J.W."/>
            <person name="Chang R."/>
            <person name="Ford T."/>
            <person name="Nguyen P.Q."/>
            <person name="Woodward J."/>
            <person name="Permingeat H."/>
            <person name="Joshi N.S."/>
            <person name="Silver P.A."/>
            <person name="Usadel B."/>
            <person name="Rutherford A.W."/>
            <person name="Friesen M."/>
            <person name="Prell J."/>
        </authorList>
    </citation>
    <scope>NUCLEOTIDE SEQUENCE [LARGE SCALE GENOMIC DNA]</scope>
    <source>
        <strain evidence="4">H1</strain>
    </source>
</reference>
<accession>A0A132MPZ6</accession>
<dbReference type="Pfam" id="PF20254">
    <property type="entry name" value="DMFA2_C"/>
    <property type="match status" value="1"/>
</dbReference>
<dbReference type="STRING" id="1469144.LI90_1558"/>
<dbReference type="PATRIC" id="fig|1469144.10.peg.1705"/>
<organism evidence="3 4">
    <name type="scientific">Carbonactinospora thermoautotrophica</name>
    <dbReference type="NCBI Taxonomy" id="1469144"/>
    <lineage>
        <taxon>Bacteria</taxon>
        <taxon>Bacillati</taxon>
        <taxon>Actinomycetota</taxon>
        <taxon>Actinomycetes</taxon>
        <taxon>Kitasatosporales</taxon>
        <taxon>Carbonactinosporaceae</taxon>
        <taxon>Carbonactinospora</taxon>
    </lineage>
</organism>
<evidence type="ECO:0000313" key="4">
    <source>
        <dbReference type="Proteomes" id="UP000070188"/>
    </source>
</evidence>
<proteinExistence type="predicted"/>
<comment type="caution">
    <text evidence="3">The sequence shown here is derived from an EMBL/GenBank/DDBJ whole genome shotgun (WGS) entry which is preliminary data.</text>
</comment>
<dbReference type="OrthoDB" id="505641at2"/>
<dbReference type="InterPro" id="IPR046540">
    <property type="entry name" value="DMFA2_C"/>
</dbReference>
<name>A0A132MPZ6_9ACTN</name>
<feature type="region of interest" description="Disordered" evidence="1">
    <location>
        <begin position="20"/>
        <end position="75"/>
    </location>
</feature>
<feature type="compositionally biased region" description="Pro residues" evidence="1">
    <location>
        <begin position="26"/>
        <end position="38"/>
    </location>
</feature>
<sequence>MSQTGFVGRVARAALRRIGLNDPTRGPLPDPASRPEPVPDLSHLRGPLRVEPGDPGLIRKENAAPGTNAYRRPYSGRDKLVSDDVIGQVKAYVSATSVAAGESIAFHVSVNPPQPYRIAVYRLGYYRGAGGRLMTESVHLAGRTQPACAVERYTGLVTCDWEADWRLEIPETWVSGVYLAVFTNEQGYQTVAPFVVRDELRRADLLCVLPFSTYQAYNDYPRGTVKGKSLCHGFTAGGCALGTRRAVKVSFDRPYAANGWPTRFQDDLDFIAWAEELGYDLTYASSVDLHAGRVDPRRYRAIVFSGRDEYWSDNMRAVAELAVAGGTHLAFLSAANVYWRIRFECSRDGRPHRTMACYKEYRDPDSRTRTHQWRRVGRPEQELVGVQCVSKVSGRYPLVIRDADHWFWAGIGARDGDRIDKLVEVEADQRMPRYALPAARESVLLAESPYLDERGRKRLQHTSLYQAESGAWVFAAGTFGWTKGLSHRGFVDPRVRGATQNLFARFLAD</sequence>
<evidence type="ECO:0000256" key="1">
    <source>
        <dbReference type="SAM" id="MobiDB-lite"/>
    </source>
</evidence>
<evidence type="ECO:0000313" key="3">
    <source>
        <dbReference type="EMBL" id="KWW99918.1"/>
    </source>
</evidence>
<keyword evidence="4" id="KW-1185">Reference proteome</keyword>
<dbReference type="Proteomes" id="UP000070188">
    <property type="component" value="Unassembled WGS sequence"/>
</dbReference>
<dbReference type="EMBL" id="LAXD01000001">
    <property type="protein sequence ID" value="KWW99918.1"/>
    <property type="molecule type" value="Genomic_DNA"/>
</dbReference>
<dbReference type="AlphaFoldDB" id="A0A132MPZ6"/>
<dbReference type="RefSeq" id="WP_066886029.1">
    <property type="nucleotide sequence ID" value="NZ_JYIJ01000015.1"/>
</dbReference>
<feature type="domain" description="N,N-dimethylformamidase beta subunit-like C-terminal" evidence="2">
    <location>
        <begin position="117"/>
        <end position="486"/>
    </location>
</feature>